<dbReference type="SUPFAM" id="SSF81383">
    <property type="entry name" value="F-box domain"/>
    <property type="match status" value="1"/>
</dbReference>
<organism evidence="2 3">
    <name type="scientific">Lupinus luteus</name>
    <name type="common">European yellow lupine</name>
    <dbReference type="NCBI Taxonomy" id="3873"/>
    <lineage>
        <taxon>Eukaryota</taxon>
        <taxon>Viridiplantae</taxon>
        <taxon>Streptophyta</taxon>
        <taxon>Embryophyta</taxon>
        <taxon>Tracheophyta</taxon>
        <taxon>Spermatophyta</taxon>
        <taxon>Magnoliopsida</taxon>
        <taxon>eudicotyledons</taxon>
        <taxon>Gunneridae</taxon>
        <taxon>Pentapetalae</taxon>
        <taxon>rosids</taxon>
        <taxon>fabids</taxon>
        <taxon>Fabales</taxon>
        <taxon>Fabaceae</taxon>
        <taxon>Papilionoideae</taxon>
        <taxon>50 kb inversion clade</taxon>
        <taxon>genistoids sensu lato</taxon>
        <taxon>core genistoids</taxon>
        <taxon>Genisteae</taxon>
        <taxon>Lupinus</taxon>
    </lineage>
</organism>
<accession>A0AAV1VZN9</accession>
<dbReference type="InterPro" id="IPR005174">
    <property type="entry name" value="KIB1-4_b-propeller"/>
</dbReference>
<dbReference type="InterPro" id="IPR036047">
    <property type="entry name" value="F-box-like_dom_sf"/>
</dbReference>
<reference evidence="2 3" key="1">
    <citation type="submission" date="2024-03" db="EMBL/GenBank/DDBJ databases">
        <authorList>
            <person name="Martinez-Hernandez J."/>
        </authorList>
    </citation>
    <scope>NUCLEOTIDE SEQUENCE [LARGE SCALE GENOMIC DNA]</scope>
</reference>
<feature type="domain" description="KIB1-4 beta-propeller" evidence="1">
    <location>
        <begin position="140"/>
        <end position="374"/>
    </location>
</feature>
<sequence length="417" mass="49195">MEQSLILNNKPLPFLTKETQPMEILDYSCRRLRTKHIPLVKVLWRGQQVEKVTWETEDYIEQHYPELLSRGEMMKVEENGLLSRDVFGVICEKLDFDDLFQLAEVCKCWRTLHESYWESFMESEVPLLVQTSYDEKACYFISLCERKLYCSNMMDYTRGCSYAGFSCGYVIMAKANNSLLLINPFTRRKVDLWQPFHHSLVSYPCHAIIAYVKDSTDFIVALLSERNSSLYIYQTQNSRWNRWYDPCRVVDFVVFQHIVYVITDDAHIGVALLKSNTFKFLQLNNVPSFTSTDLKLVSSDENLLVVHFVPRHKFEVYKVDFASMHWIKLETLGDVALFYAKHTKCYALSNPVTRGYEKNCLYYIDQSTALCEVYSMSNYNFPFYISGETFAPSRSRPYWLDWCFRHVRDEVDYSLLE</sequence>
<name>A0AAV1VZN9_LUPLU</name>
<keyword evidence="3" id="KW-1185">Reference proteome</keyword>
<dbReference type="AlphaFoldDB" id="A0AAV1VZN9"/>
<dbReference type="EMBL" id="CAXHTB010000003">
    <property type="protein sequence ID" value="CAL0302604.1"/>
    <property type="molecule type" value="Genomic_DNA"/>
</dbReference>
<dbReference type="PANTHER" id="PTHR45463">
    <property type="entry name" value="OS09G0392200 PROTEIN"/>
    <property type="match status" value="1"/>
</dbReference>
<comment type="caution">
    <text evidence="2">The sequence shown here is derived from an EMBL/GenBank/DDBJ whole genome shotgun (WGS) entry which is preliminary data.</text>
</comment>
<evidence type="ECO:0000313" key="2">
    <source>
        <dbReference type="EMBL" id="CAL0302604.1"/>
    </source>
</evidence>
<evidence type="ECO:0000259" key="1">
    <source>
        <dbReference type="Pfam" id="PF03478"/>
    </source>
</evidence>
<proteinExistence type="predicted"/>
<dbReference type="Pfam" id="PF03478">
    <property type="entry name" value="Beta-prop_KIB1-4"/>
    <property type="match status" value="1"/>
</dbReference>
<evidence type="ECO:0000313" key="3">
    <source>
        <dbReference type="Proteomes" id="UP001497480"/>
    </source>
</evidence>
<dbReference type="PANTHER" id="PTHR45463:SF8">
    <property type="entry name" value="OS09G0392200 PROTEIN"/>
    <property type="match status" value="1"/>
</dbReference>
<protein>
    <recommendedName>
        <fullName evidence="1">KIB1-4 beta-propeller domain-containing protein</fullName>
    </recommendedName>
</protein>
<gene>
    <name evidence="2" type="ORF">LLUT_LOCUS3664</name>
</gene>
<dbReference type="Proteomes" id="UP001497480">
    <property type="component" value="Unassembled WGS sequence"/>
</dbReference>